<dbReference type="Proteomes" id="UP000576209">
    <property type="component" value="Unassembled WGS sequence"/>
</dbReference>
<dbReference type="CDD" id="cd00082">
    <property type="entry name" value="HisKA"/>
    <property type="match status" value="1"/>
</dbReference>
<dbReference type="PANTHER" id="PTHR43711:SF1">
    <property type="entry name" value="HISTIDINE KINASE 1"/>
    <property type="match status" value="1"/>
</dbReference>
<dbReference type="SMART" id="SM00387">
    <property type="entry name" value="HATPase_c"/>
    <property type="match status" value="1"/>
</dbReference>
<feature type="domain" description="Histidine kinase" evidence="8">
    <location>
        <begin position="207"/>
        <end position="426"/>
    </location>
</feature>
<dbReference type="RefSeq" id="WP_183495084.1">
    <property type="nucleotide sequence ID" value="NZ_JACIFF010000003.1"/>
</dbReference>
<keyword evidence="3" id="KW-0597">Phosphoprotein</keyword>
<keyword evidence="7" id="KW-0472">Membrane</keyword>
<evidence type="ECO:0000256" key="3">
    <source>
        <dbReference type="ARBA" id="ARBA00022553"/>
    </source>
</evidence>
<dbReference type="EC" id="2.7.13.3" evidence="2"/>
<proteinExistence type="predicted"/>
<keyword evidence="7" id="KW-0812">Transmembrane</keyword>
<keyword evidence="10" id="KW-1185">Reference proteome</keyword>
<evidence type="ECO:0000256" key="5">
    <source>
        <dbReference type="ARBA" id="ARBA00022777"/>
    </source>
</evidence>
<dbReference type="PRINTS" id="PR00344">
    <property type="entry name" value="BCTRLSENSOR"/>
</dbReference>
<comment type="caution">
    <text evidence="9">The sequence shown here is derived from an EMBL/GenBank/DDBJ whole genome shotgun (WGS) entry which is preliminary data.</text>
</comment>
<dbReference type="Pfam" id="PF02518">
    <property type="entry name" value="HATPase_c"/>
    <property type="match status" value="1"/>
</dbReference>
<dbReference type="InterPro" id="IPR050736">
    <property type="entry name" value="Sensor_HK_Regulatory"/>
</dbReference>
<keyword evidence="6" id="KW-0902">Two-component regulatory system</keyword>
<dbReference type="Pfam" id="PF00512">
    <property type="entry name" value="HisKA"/>
    <property type="match status" value="1"/>
</dbReference>
<dbReference type="PROSITE" id="PS50109">
    <property type="entry name" value="HIS_KIN"/>
    <property type="match status" value="1"/>
</dbReference>
<dbReference type="GO" id="GO:0000155">
    <property type="term" value="F:phosphorelay sensor kinase activity"/>
    <property type="evidence" value="ECO:0007669"/>
    <property type="project" value="InterPro"/>
</dbReference>
<evidence type="ECO:0000256" key="7">
    <source>
        <dbReference type="SAM" id="Phobius"/>
    </source>
</evidence>
<dbReference type="InterPro" id="IPR036097">
    <property type="entry name" value="HisK_dim/P_sf"/>
</dbReference>
<accession>A0A840EAI8</accession>
<sequence>MGKHIIRRVIALGVVAIFGIVGMQTYWVATTWNLNDTEFSQKAQLALYGVARQLAAENKADLPKRDIVRQRSSNYFIVNTESEIDAQRLEYLMQQELQRLNLDIDFEYAIFDCSTNEMAYGGYCYADTPQLPDDGPVAGSYLPPDESLLYYFGVKFPTRIGYIWQKMQLVIFLSVILILTVVFFIYSMIVILRQRRLAGMQKEFIDNMTHEFKTPLSTIRIAADVIARDPYVASDARLARYAQLIYDQYERLNEQVEKVLQIARIEKGSFDVQREQIDLQELLPPLLSSARARTEERDGHLTWQLPDRPIPLHADPLHLANILHNLLDNAIKYGGETPHIAVVGRISRGHLHLAVSDDGPGIAPEHQDRLFEKFYRVPTGDVHDVKGFGLGLYYVNQICRAHRWNIRVESKLGRGTTLHLRIPLSTTSEAVTA</sequence>
<dbReference type="InterPro" id="IPR036890">
    <property type="entry name" value="HATPase_C_sf"/>
</dbReference>
<dbReference type="Gene3D" id="1.10.287.130">
    <property type="match status" value="1"/>
</dbReference>
<dbReference type="Gene3D" id="3.30.565.10">
    <property type="entry name" value="Histidine kinase-like ATPase, C-terminal domain"/>
    <property type="match status" value="1"/>
</dbReference>
<name>A0A840EAI8_9BACT</name>
<dbReference type="SMART" id="SM00388">
    <property type="entry name" value="HisKA"/>
    <property type="match status" value="1"/>
</dbReference>
<evidence type="ECO:0000313" key="9">
    <source>
        <dbReference type="EMBL" id="MBB4078829.1"/>
    </source>
</evidence>
<gene>
    <name evidence="9" type="ORF">GGR28_001446</name>
</gene>
<organism evidence="9 10">
    <name type="scientific">Neolewinella aquimaris</name>
    <dbReference type="NCBI Taxonomy" id="1835722"/>
    <lineage>
        <taxon>Bacteria</taxon>
        <taxon>Pseudomonadati</taxon>
        <taxon>Bacteroidota</taxon>
        <taxon>Saprospiria</taxon>
        <taxon>Saprospirales</taxon>
        <taxon>Lewinellaceae</taxon>
        <taxon>Neolewinella</taxon>
    </lineage>
</organism>
<protein>
    <recommendedName>
        <fullName evidence="2">histidine kinase</fullName>
        <ecNumber evidence="2">2.7.13.3</ecNumber>
    </recommendedName>
</protein>
<dbReference type="InterPro" id="IPR003661">
    <property type="entry name" value="HisK_dim/P_dom"/>
</dbReference>
<dbReference type="InterPro" id="IPR003594">
    <property type="entry name" value="HATPase_dom"/>
</dbReference>
<evidence type="ECO:0000256" key="4">
    <source>
        <dbReference type="ARBA" id="ARBA00022679"/>
    </source>
</evidence>
<keyword evidence="4 9" id="KW-0808">Transferase</keyword>
<evidence type="ECO:0000256" key="6">
    <source>
        <dbReference type="ARBA" id="ARBA00023012"/>
    </source>
</evidence>
<evidence type="ECO:0000313" key="10">
    <source>
        <dbReference type="Proteomes" id="UP000576209"/>
    </source>
</evidence>
<evidence type="ECO:0000256" key="1">
    <source>
        <dbReference type="ARBA" id="ARBA00000085"/>
    </source>
</evidence>
<feature type="transmembrane region" description="Helical" evidence="7">
    <location>
        <begin position="169"/>
        <end position="192"/>
    </location>
</feature>
<dbReference type="CDD" id="cd00075">
    <property type="entry name" value="HATPase"/>
    <property type="match status" value="1"/>
</dbReference>
<keyword evidence="7" id="KW-1133">Transmembrane helix</keyword>
<dbReference type="PANTHER" id="PTHR43711">
    <property type="entry name" value="TWO-COMPONENT HISTIDINE KINASE"/>
    <property type="match status" value="1"/>
</dbReference>
<evidence type="ECO:0000256" key="2">
    <source>
        <dbReference type="ARBA" id="ARBA00012438"/>
    </source>
</evidence>
<dbReference type="SUPFAM" id="SSF47384">
    <property type="entry name" value="Homodimeric domain of signal transducing histidine kinase"/>
    <property type="match status" value="1"/>
</dbReference>
<evidence type="ECO:0000259" key="8">
    <source>
        <dbReference type="PROSITE" id="PS50109"/>
    </source>
</evidence>
<keyword evidence="5 9" id="KW-0418">Kinase</keyword>
<dbReference type="InterPro" id="IPR005467">
    <property type="entry name" value="His_kinase_dom"/>
</dbReference>
<dbReference type="AlphaFoldDB" id="A0A840EAI8"/>
<dbReference type="SUPFAM" id="SSF55874">
    <property type="entry name" value="ATPase domain of HSP90 chaperone/DNA topoisomerase II/histidine kinase"/>
    <property type="match status" value="1"/>
</dbReference>
<dbReference type="InterPro" id="IPR004358">
    <property type="entry name" value="Sig_transdc_His_kin-like_C"/>
</dbReference>
<dbReference type="EMBL" id="JACIFF010000003">
    <property type="protein sequence ID" value="MBB4078829.1"/>
    <property type="molecule type" value="Genomic_DNA"/>
</dbReference>
<reference evidence="9 10" key="1">
    <citation type="submission" date="2020-08" db="EMBL/GenBank/DDBJ databases">
        <title>Genomic Encyclopedia of Type Strains, Phase IV (KMG-IV): sequencing the most valuable type-strain genomes for metagenomic binning, comparative biology and taxonomic classification.</title>
        <authorList>
            <person name="Goeker M."/>
        </authorList>
    </citation>
    <scope>NUCLEOTIDE SEQUENCE [LARGE SCALE GENOMIC DNA]</scope>
    <source>
        <strain evidence="9 10">DSM 105137</strain>
    </source>
</reference>
<feature type="transmembrane region" description="Helical" evidence="7">
    <location>
        <begin position="9"/>
        <end position="29"/>
    </location>
</feature>
<comment type="catalytic activity">
    <reaction evidence="1">
        <text>ATP + protein L-histidine = ADP + protein N-phospho-L-histidine.</text>
        <dbReference type="EC" id="2.7.13.3"/>
    </reaction>
</comment>